<dbReference type="EC" id="2.3.2.2" evidence="3"/>
<evidence type="ECO:0000256" key="2">
    <source>
        <dbReference type="PIRSR" id="PIRSR600101-2"/>
    </source>
</evidence>
<dbReference type="InterPro" id="IPR000101">
    <property type="entry name" value="GGT_peptidase"/>
</dbReference>
<organism evidence="5 6">
    <name type="scientific">Sparus aurata</name>
    <name type="common">Gilthead sea bream</name>
    <dbReference type="NCBI Taxonomy" id="8175"/>
    <lineage>
        <taxon>Eukaryota</taxon>
        <taxon>Metazoa</taxon>
        <taxon>Chordata</taxon>
        <taxon>Craniata</taxon>
        <taxon>Vertebrata</taxon>
        <taxon>Euteleostomi</taxon>
        <taxon>Actinopterygii</taxon>
        <taxon>Neopterygii</taxon>
        <taxon>Teleostei</taxon>
        <taxon>Neoteleostei</taxon>
        <taxon>Acanthomorphata</taxon>
        <taxon>Eupercaria</taxon>
        <taxon>Spariformes</taxon>
        <taxon>Sparidae</taxon>
        <taxon>Sparus</taxon>
    </lineage>
</organism>
<feature type="binding site" evidence="2">
    <location>
        <position position="535"/>
    </location>
    <ligand>
        <name>L-glutamate</name>
        <dbReference type="ChEBI" id="CHEBI:29985"/>
    </ligand>
</feature>
<comment type="similarity">
    <text evidence="1">Belongs to the gamma-glutamyltransferase family.</text>
</comment>
<gene>
    <name evidence="5" type="primary">LOC115582882</name>
</gene>
<feature type="binding site" evidence="2">
    <location>
        <position position="483"/>
    </location>
    <ligand>
        <name>L-glutamate</name>
        <dbReference type="ChEBI" id="CHEBI:29985"/>
    </ligand>
</feature>
<dbReference type="OMA" id="QEADEDC"/>
<accession>A0A671VYP9</accession>
<feature type="compositionally biased region" description="Polar residues" evidence="4">
    <location>
        <begin position="63"/>
        <end position="77"/>
    </location>
</feature>
<dbReference type="Ensembl" id="ENSSAUT00010033744.1">
    <property type="protein sequence ID" value="ENSSAUP00010032033.1"/>
    <property type="gene ID" value="ENSSAUG00010013623.1"/>
</dbReference>
<proteinExistence type="inferred from homology"/>
<dbReference type="Gene3D" id="3.60.20.40">
    <property type="match status" value="1"/>
</dbReference>
<reference evidence="5" key="2">
    <citation type="submission" date="2025-08" db="UniProtKB">
        <authorList>
            <consortium name="Ensembl"/>
        </authorList>
    </citation>
    <scope>IDENTIFICATION</scope>
</reference>
<protein>
    <recommendedName>
        <fullName evidence="3">Glutathione hydrolase</fullName>
        <ecNumber evidence="3">2.3.2.2</ecNumber>
        <ecNumber evidence="3">3.4.19.13</ecNumber>
    </recommendedName>
    <alternativeName>
        <fullName evidence="3">Gamma-glutamyltransferase</fullName>
    </alternativeName>
    <alternativeName>
        <fullName evidence="3">Gamma-glutamyltranspeptidase</fullName>
    </alternativeName>
</protein>
<evidence type="ECO:0000256" key="3">
    <source>
        <dbReference type="RuleBase" id="RU368068"/>
    </source>
</evidence>
<feature type="region of interest" description="Disordered" evidence="4">
    <location>
        <begin position="63"/>
        <end position="83"/>
    </location>
</feature>
<sequence length="627" mass="67752">MNTVKMNVSSETKLNQHFTGGYKSCAGSTQFPDGSSQSDFTCDLNKNHDFSHLPQEVPLKQLVSGSPNVSDQSLSDLKQTDEDGPMHDSTAYAVSITFVIGVTIALILHIYVMGILAIVKGVSASDHKRCTALSQRVLHDGGSSVDAAIAAALCLGVVHPHVSGIGGGGVMMVHDIQKNVTRVIHFQGTAPNTLREEMLPNVLQLKAGLQVGVPGMLRGLHHAHSLYGSLSWEDVVTRAAAVAKDGFNVSVSLAEAILKVKSERLSQRFLDMFLPGGQALRAGSFVRMPGLAGVMEAGLWNFYEGNFSQELEDEVQANGGVLSRDDISNYSVQVEQPVEGLYNEFITQVPPPPSAGTALISALNLLEGFHLTENNNTENQTYQQIAEALKAAMAMASGLGDPKYNSSMTELLSDMLSKSQTEALHQRIKYSTVRPLQTELMAGQVVVMGPDDIVVSLASSLSRPFGSRIVTRSGVILNSLILDFSWPNKTHEQLFTQQNNRVQPGKRPLSSLLPTIVVPVWSKCGIYAALSSSGGQQSLSVITQVLIHLLSLHEEKNSSLSLTRLHPKLKPKRVHADSEFPEEGVQFLDEKGHKVQGVKTNSVFQGVRRNKDTISVITLPPLSDGLL</sequence>
<evidence type="ECO:0000313" key="6">
    <source>
        <dbReference type="Proteomes" id="UP000472265"/>
    </source>
</evidence>
<dbReference type="RefSeq" id="XP_030274967.1">
    <property type="nucleotide sequence ID" value="XM_030419107.1"/>
</dbReference>
<name>A0A671VYP9_SPAAU</name>
<keyword evidence="3" id="KW-0812">Transmembrane</keyword>
<keyword evidence="3" id="KW-0472">Membrane</keyword>
<keyword evidence="6" id="KW-1185">Reference proteome</keyword>
<dbReference type="PANTHER" id="PTHR11686">
    <property type="entry name" value="GAMMA GLUTAMYL TRANSPEPTIDASE"/>
    <property type="match status" value="1"/>
</dbReference>
<evidence type="ECO:0000313" key="5">
    <source>
        <dbReference type="Ensembl" id="ENSSAUP00010032033.1"/>
    </source>
</evidence>
<comment type="catalytic activity">
    <reaction evidence="3">
        <text>glutathione + H2O = L-cysteinylglycine + L-glutamate</text>
        <dbReference type="Rhea" id="RHEA:28807"/>
        <dbReference type="ChEBI" id="CHEBI:15377"/>
        <dbReference type="ChEBI" id="CHEBI:29985"/>
        <dbReference type="ChEBI" id="CHEBI:57925"/>
        <dbReference type="ChEBI" id="CHEBI:61694"/>
        <dbReference type="EC" id="3.4.19.13"/>
    </reaction>
</comment>
<dbReference type="EC" id="3.4.19.13" evidence="3"/>
<dbReference type="OrthoDB" id="2015213at2759"/>
<dbReference type="GO" id="GO:0036374">
    <property type="term" value="F:glutathione hydrolase activity"/>
    <property type="evidence" value="ECO:0007669"/>
    <property type="project" value="UniProtKB-UniRule"/>
</dbReference>
<reference evidence="5" key="3">
    <citation type="submission" date="2025-09" db="UniProtKB">
        <authorList>
            <consortium name="Ensembl"/>
        </authorList>
    </citation>
    <scope>IDENTIFICATION</scope>
</reference>
<comment type="catalytic activity">
    <reaction evidence="3">
        <text>an S-substituted glutathione + H2O = an S-substituted L-cysteinylglycine + L-glutamate</text>
        <dbReference type="Rhea" id="RHEA:59468"/>
        <dbReference type="ChEBI" id="CHEBI:15377"/>
        <dbReference type="ChEBI" id="CHEBI:29985"/>
        <dbReference type="ChEBI" id="CHEBI:90779"/>
        <dbReference type="ChEBI" id="CHEBI:143103"/>
        <dbReference type="EC" id="3.4.19.13"/>
    </reaction>
</comment>
<dbReference type="Pfam" id="PF01019">
    <property type="entry name" value="G_glu_transpept"/>
    <property type="match status" value="1"/>
</dbReference>
<dbReference type="GO" id="GO:0103068">
    <property type="term" value="F:leukotriene C4 gamma-glutamyl transferase activity"/>
    <property type="evidence" value="ECO:0007669"/>
    <property type="project" value="UniProtKB-EC"/>
</dbReference>
<comment type="subcellular location">
    <subcellularLocation>
        <location evidence="3">Membrane</location>
        <topology evidence="3">Single-pass type II membrane protein</topology>
    </subcellularLocation>
</comment>
<dbReference type="UniPathway" id="UPA00204"/>
<reference evidence="5" key="1">
    <citation type="submission" date="2021-04" db="EMBL/GenBank/DDBJ databases">
        <authorList>
            <consortium name="Wellcome Sanger Institute Data Sharing"/>
        </authorList>
    </citation>
    <scope>NUCLEOTIDE SEQUENCE [LARGE SCALE GENOMIC DNA]</scope>
</reference>
<dbReference type="Gene3D" id="1.10.246.130">
    <property type="match status" value="1"/>
</dbReference>
<keyword evidence="3" id="KW-1133">Transmembrane helix</keyword>
<comment type="pathway">
    <text evidence="3">Sulfur metabolism; glutathione metabolism.</text>
</comment>
<dbReference type="InParanoid" id="A0A671VYP9"/>
<dbReference type="AlphaFoldDB" id="A0A671VYP9"/>
<dbReference type="PANTHER" id="PTHR11686:SF54">
    <property type="entry name" value="GLUTATHIONE HYDROLASE 7"/>
    <property type="match status" value="1"/>
</dbReference>
<feature type="binding site" evidence="2">
    <location>
        <begin position="510"/>
        <end position="511"/>
    </location>
    <ligand>
        <name>L-glutamate</name>
        <dbReference type="ChEBI" id="CHEBI:29985"/>
    </ligand>
</feature>
<dbReference type="GO" id="GO:0006751">
    <property type="term" value="P:glutathione catabolic process"/>
    <property type="evidence" value="ECO:0007669"/>
    <property type="project" value="UniProtKB-UniRule"/>
</dbReference>
<keyword evidence="3" id="KW-0378">Hydrolase</keyword>
<dbReference type="PRINTS" id="PR01210">
    <property type="entry name" value="GGTRANSPTASE"/>
</dbReference>
<dbReference type="Proteomes" id="UP000472265">
    <property type="component" value="Chromosome 6"/>
</dbReference>
<dbReference type="InterPro" id="IPR043137">
    <property type="entry name" value="GGT_ssub_C"/>
</dbReference>
<comment type="function">
    <text evidence="3">Cleaves the gamma-glutamyl peptide bond of glutathione and glutathione conjugates.</text>
</comment>
<evidence type="ECO:0000256" key="4">
    <source>
        <dbReference type="SAM" id="MobiDB-lite"/>
    </source>
</evidence>
<dbReference type="InterPro" id="IPR043138">
    <property type="entry name" value="GGT_lsub"/>
</dbReference>
<dbReference type="GeneTree" id="ENSGT00940000156917"/>
<dbReference type="SUPFAM" id="SSF56235">
    <property type="entry name" value="N-terminal nucleophile aminohydrolases (Ntn hydrolases)"/>
    <property type="match status" value="1"/>
</dbReference>
<evidence type="ECO:0000256" key="1">
    <source>
        <dbReference type="ARBA" id="ARBA00009381"/>
    </source>
</evidence>
<dbReference type="InterPro" id="IPR029055">
    <property type="entry name" value="Ntn_hydrolases_N"/>
</dbReference>
<feature type="transmembrane region" description="Helical" evidence="3">
    <location>
        <begin position="91"/>
        <end position="119"/>
    </location>
</feature>
<comment type="catalytic activity">
    <reaction evidence="3">
        <text>an N-terminal (5-L-glutamyl)-[peptide] + an alpha-amino acid = 5-L-glutamyl amino acid + an N-terminal L-alpha-aminoacyl-[peptide]</text>
        <dbReference type="Rhea" id="RHEA:23904"/>
        <dbReference type="Rhea" id="RHEA-COMP:9780"/>
        <dbReference type="Rhea" id="RHEA-COMP:9795"/>
        <dbReference type="ChEBI" id="CHEBI:77644"/>
        <dbReference type="ChEBI" id="CHEBI:78597"/>
        <dbReference type="ChEBI" id="CHEBI:78599"/>
        <dbReference type="ChEBI" id="CHEBI:78608"/>
        <dbReference type="EC" id="2.3.2.2"/>
    </reaction>
</comment>
<dbReference type="GeneID" id="115582882"/>
<dbReference type="GO" id="GO:0005886">
    <property type="term" value="C:plasma membrane"/>
    <property type="evidence" value="ECO:0007669"/>
    <property type="project" value="TreeGrafter"/>
</dbReference>
<keyword evidence="3" id="KW-0808">Transferase</keyword>
<keyword evidence="3" id="KW-0012">Acyltransferase</keyword>